<dbReference type="Pfam" id="PF24595">
    <property type="entry name" value="DUF7619"/>
    <property type="match status" value="1"/>
</dbReference>
<dbReference type="NCBIfam" id="TIGR01451">
    <property type="entry name" value="B_ant_repeat"/>
    <property type="match status" value="1"/>
</dbReference>
<keyword evidence="3" id="KW-0964">Secreted</keyword>
<dbReference type="Pfam" id="PF11617">
    <property type="entry name" value="Cu-binding_MopE"/>
    <property type="match status" value="1"/>
</dbReference>
<evidence type="ECO:0000259" key="7">
    <source>
        <dbReference type="Pfam" id="PF24595"/>
    </source>
</evidence>
<evidence type="ECO:0000256" key="5">
    <source>
        <dbReference type="ARBA" id="ARBA00023180"/>
    </source>
</evidence>
<reference evidence="8" key="2">
    <citation type="submission" date="2023-01" db="EMBL/GenBank/DDBJ databases">
        <title>Draft genome sequence of Portibacter lacus strain NBRC 108769.</title>
        <authorList>
            <person name="Sun Q."/>
            <person name="Mori K."/>
        </authorList>
    </citation>
    <scope>NUCLEOTIDE SEQUENCE</scope>
    <source>
        <strain evidence="8">NBRC 108769</strain>
    </source>
</reference>
<organism evidence="8 9">
    <name type="scientific">Portibacter lacus</name>
    <dbReference type="NCBI Taxonomy" id="1099794"/>
    <lineage>
        <taxon>Bacteria</taxon>
        <taxon>Pseudomonadati</taxon>
        <taxon>Bacteroidota</taxon>
        <taxon>Saprospiria</taxon>
        <taxon>Saprospirales</taxon>
        <taxon>Haliscomenobacteraceae</taxon>
        <taxon>Portibacter</taxon>
    </lineage>
</organism>
<dbReference type="NCBIfam" id="TIGR04183">
    <property type="entry name" value="Por_Secre_tail"/>
    <property type="match status" value="1"/>
</dbReference>
<reference evidence="8" key="1">
    <citation type="journal article" date="2014" name="Int. J. Syst. Evol. Microbiol.">
        <title>Complete genome sequence of Corynebacterium casei LMG S-19264T (=DSM 44701T), isolated from a smear-ripened cheese.</title>
        <authorList>
            <consortium name="US DOE Joint Genome Institute (JGI-PGF)"/>
            <person name="Walter F."/>
            <person name="Albersmeier A."/>
            <person name="Kalinowski J."/>
            <person name="Ruckert C."/>
        </authorList>
    </citation>
    <scope>NUCLEOTIDE SEQUENCE</scope>
    <source>
        <strain evidence="8">NBRC 108769</strain>
    </source>
</reference>
<evidence type="ECO:0000256" key="2">
    <source>
        <dbReference type="ARBA" id="ARBA00022512"/>
    </source>
</evidence>
<evidence type="ECO:0000256" key="1">
    <source>
        <dbReference type="ARBA" id="ARBA00004191"/>
    </source>
</evidence>
<dbReference type="SUPFAM" id="SSF52058">
    <property type="entry name" value="L domain-like"/>
    <property type="match status" value="2"/>
</dbReference>
<dbReference type="PANTHER" id="PTHR31018">
    <property type="entry name" value="SPORULATION-SPECIFIC PROTEIN-RELATED"/>
    <property type="match status" value="1"/>
</dbReference>
<evidence type="ECO:0000313" key="9">
    <source>
        <dbReference type="Proteomes" id="UP001156666"/>
    </source>
</evidence>
<feature type="domain" description="DUF7619" evidence="7">
    <location>
        <begin position="742"/>
        <end position="876"/>
    </location>
</feature>
<dbReference type="InterPro" id="IPR047589">
    <property type="entry name" value="DUF11_rpt"/>
</dbReference>
<evidence type="ECO:0000259" key="6">
    <source>
        <dbReference type="Pfam" id="PF18962"/>
    </source>
</evidence>
<proteinExistence type="predicted"/>
<keyword evidence="4" id="KW-0732">Signal</keyword>
<sequence length="1007" mass="112937">MLWTVQSPAQCEIGNQEITNQADLDEFINLYANCDSLIGSLTFSYVSEDYDFANVTFIDGELKFNNLEIDTLNHFPSLETLTGRLAIEHSQCLAILGFDHLLIMGGDISIRYNYSLSLIKGFNSIKELTYDIAITDMAIDSEEGQLSVFQNLDNIRIAGIFLKNCFFDDSFGSLQQVYTSITLDNVHFNNSSAFNSLLKIGFDLNIDKNPNLDFSSSFLNLDRIDRNLNVKNFNGEMSDALNKLTFVEQITLSETDATVISGFSSLTKAVHLYVQDNLQLEKLSILNSLRELRYIGIERNPKLAEFTSFQELRIISLSFFYSRNGPAILPIFENLLQVVTEITLINNQFANISSFPSYNGAVNVIFNSNLKSIDTLGGNGSKLSIQYNDSLAELSALNYLENLRFLEISHNPILTSIDGFRNLKVVNSLLIEDNETLQNTLGFSALSSCSDMEISGNIYLSDISGFSFPVVDKLVLEDNPNLAICNYPWICNQIESGNSQISGNSESCASEMAILERCDLAKLCYFSYIDLNENGLFDNHEPIIPDTKILVSPDEGLLYSTSDVASSAYFPFGNYQVTYVSDSENKWKLTTDSIIDIELSTIAQTTSFGVIPDGYEPEMNVEIAGNFRCSEESTLEFVFTNSGNTFIAHGIAWITLDSLLSYSSLVTEVDTIDKDNRYGFFISEIGPNEKIKSYLTLRIPGIDTIPLESELTIQTDIEFRDQMDEHILEPQFSTKFLECAYDPNDKLVEPARMNDYTLISEPLRYTIRFQNTGNAEAYDITIIDTLSDLLDPSSFRLISSSHEEVLTTRIRENNMVTFQFTNIYLPDSTSDYEGSQGYVYYYIRPFDDISEFAEINNTAHIIFDSNPAIVTNTTSNLMLESFDADEDGVEIFTDCDDRNASIFPGAEDIPNNGIDEDCDGEDMTSSVSETAAQIVSFYPNPASEYIKIKTTSKLFTIALYNLHGHKIKSVSNSFTLDAKGLTDGLYFLVFTDLTHNLICNSKVMIQH</sequence>
<evidence type="ECO:0000256" key="3">
    <source>
        <dbReference type="ARBA" id="ARBA00022525"/>
    </source>
</evidence>
<feature type="domain" description="Secretion system C-terminal sorting" evidence="6">
    <location>
        <begin position="938"/>
        <end position="1004"/>
    </location>
</feature>
<dbReference type="Gene3D" id="3.80.20.20">
    <property type="entry name" value="Receptor L-domain"/>
    <property type="match status" value="1"/>
</dbReference>
<dbReference type="GO" id="GO:0030313">
    <property type="term" value="C:cell envelope"/>
    <property type="evidence" value="ECO:0007669"/>
    <property type="project" value="UniProtKB-SubCell"/>
</dbReference>
<dbReference type="Gene3D" id="2.60.40.740">
    <property type="match status" value="1"/>
</dbReference>
<dbReference type="InterPro" id="IPR051648">
    <property type="entry name" value="CWI-Assembly_Regulator"/>
</dbReference>
<protein>
    <recommendedName>
        <fullName evidence="10">Secretion system C-terminal sorting domain-containing protein</fullName>
    </recommendedName>
</protein>
<dbReference type="AlphaFoldDB" id="A0AA37SXK2"/>
<keyword evidence="2" id="KW-0134">Cell wall</keyword>
<dbReference type="InterPro" id="IPR021655">
    <property type="entry name" value="Put_metal-bd"/>
</dbReference>
<evidence type="ECO:0000313" key="8">
    <source>
        <dbReference type="EMBL" id="GLR19640.1"/>
    </source>
</evidence>
<dbReference type="PANTHER" id="PTHR31018:SF3">
    <property type="entry name" value="RECEPTOR PROTEIN-TYROSINE KINASE"/>
    <property type="match status" value="1"/>
</dbReference>
<keyword evidence="5" id="KW-0325">Glycoprotein</keyword>
<gene>
    <name evidence="8" type="ORF">GCM10007940_42560</name>
</gene>
<dbReference type="InterPro" id="IPR026444">
    <property type="entry name" value="Secre_tail"/>
</dbReference>
<dbReference type="InterPro" id="IPR055353">
    <property type="entry name" value="DUF7619"/>
</dbReference>
<dbReference type="InterPro" id="IPR036941">
    <property type="entry name" value="Rcpt_L-dom_sf"/>
</dbReference>
<name>A0AA37SXK2_9BACT</name>
<dbReference type="Proteomes" id="UP001156666">
    <property type="component" value="Unassembled WGS sequence"/>
</dbReference>
<comment type="caution">
    <text evidence="8">The sequence shown here is derived from an EMBL/GenBank/DDBJ whole genome shotgun (WGS) entry which is preliminary data.</text>
</comment>
<evidence type="ECO:0000256" key="4">
    <source>
        <dbReference type="ARBA" id="ARBA00022729"/>
    </source>
</evidence>
<dbReference type="Gene3D" id="3.80.10.10">
    <property type="entry name" value="Ribonuclease Inhibitor"/>
    <property type="match status" value="1"/>
</dbReference>
<dbReference type="EMBL" id="BSOH01000031">
    <property type="protein sequence ID" value="GLR19640.1"/>
    <property type="molecule type" value="Genomic_DNA"/>
</dbReference>
<dbReference type="InterPro" id="IPR032675">
    <property type="entry name" value="LRR_dom_sf"/>
</dbReference>
<dbReference type="InterPro" id="IPR001611">
    <property type="entry name" value="Leu-rich_rpt"/>
</dbReference>
<dbReference type="PROSITE" id="PS51450">
    <property type="entry name" value="LRR"/>
    <property type="match status" value="1"/>
</dbReference>
<keyword evidence="9" id="KW-1185">Reference proteome</keyword>
<evidence type="ECO:0008006" key="10">
    <source>
        <dbReference type="Google" id="ProtNLM"/>
    </source>
</evidence>
<accession>A0AA37SXK2</accession>
<dbReference type="Pfam" id="PF18962">
    <property type="entry name" value="Por_Secre_tail"/>
    <property type="match status" value="1"/>
</dbReference>
<comment type="subcellular location">
    <subcellularLocation>
        <location evidence="1">Secreted</location>
        <location evidence="1">Cell wall</location>
    </subcellularLocation>
</comment>